<proteinExistence type="predicted"/>
<gene>
    <name evidence="1" type="ORF">LTR37_015983</name>
</gene>
<dbReference type="Proteomes" id="UP001281147">
    <property type="component" value="Unassembled WGS sequence"/>
</dbReference>
<sequence>MARRIKFYLAQTITISGFLLAGLLLIADMLALTTQPHYAIKVPELMDPDRHALTQAFYYAIFAAVIYVILGLLMCITVLGAVKGHYEKDFHLTPSQRTLMLQTMAFITYLLLGALVYSHIEGWMYLDAVYWANVTLLTVGLGDFHPSTAVGRGLLFPFAVVGIVMVGLVVGSIRSLILERGKKKLAARIVEKYRSKAVHNVDNRKQTIKISMFASADFSTDPGLSPAQKREEEFNVMRKVQAAAERERRYFALALSSSFVFILWFVGAVIFMKGEFERHWTYLESLYFAFTSLMTIGYGDFSPASNSGKAFFVFWSLLAVPSLTILISNMGDTVIKWFSDLTNWIGSITVLPDEGGLRASLRSAVQAFRSWAQDSAKSFSPPGVFGARHIVHEKRTDSTEYDRKMLDRLAERLASHLSRDELKQSPEKNLQGDELERDIRFYHYVLARECKILQKELSVSPPKNYEWHEWEYFLKLMGNEEDPEDFPGQEHPDIMVPGSLRAPNGIVSSDALRSRHVDRKGTQQKSDDDDDKERSSSGEQSGNHVFQMDGNVDRQASVLQHRDLSRKQARNRRLKGPDADQGNSRNWSWLSNESPLLSQKSEAEWILERLSVALERELNRQRKGHRNKPPISLKDARKRKGDLDGSSSAQKDYAGVNVREREQRELESGAKSEE</sequence>
<organism evidence="1 2">
    <name type="scientific">Vermiconidia calcicola</name>
    <dbReference type="NCBI Taxonomy" id="1690605"/>
    <lineage>
        <taxon>Eukaryota</taxon>
        <taxon>Fungi</taxon>
        <taxon>Dikarya</taxon>
        <taxon>Ascomycota</taxon>
        <taxon>Pezizomycotina</taxon>
        <taxon>Dothideomycetes</taxon>
        <taxon>Dothideomycetidae</taxon>
        <taxon>Mycosphaerellales</taxon>
        <taxon>Extremaceae</taxon>
        <taxon>Vermiconidia</taxon>
    </lineage>
</organism>
<protein>
    <submittedName>
        <fullName evidence="1">Uncharacterized protein</fullName>
    </submittedName>
</protein>
<name>A0ACC3MP25_9PEZI</name>
<evidence type="ECO:0000313" key="2">
    <source>
        <dbReference type="Proteomes" id="UP001281147"/>
    </source>
</evidence>
<dbReference type="EMBL" id="JAUTXU010000186">
    <property type="protein sequence ID" value="KAK3700372.1"/>
    <property type="molecule type" value="Genomic_DNA"/>
</dbReference>
<keyword evidence="2" id="KW-1185">Reference proteome</keyword>
<reference evidence="1" key="1">
    <citation type="submission" date="2023-07" db="EMBL/GenBank/DDBJ databases">
        <title>Black Yeasts Isolated from many extreme environments.</title>
        <authorList>
            <person name="Coleine C."/>
            <person name="Stajich J.E."/>
            <person name="Selbmann L."/>
        </authorList>
    </citation>
    <scope>NUCLEOTIDE SEQUENCE</scope>
    <source>
        <strain evidence="1">CCFEE 5714</strain>
    </source>
</reference>
<comment type="caution">
    <text evidence="1">The sequence shown here is derived from an EMBL/GenBank/DDBJ whole genome shotgun (WGS) entry which is preliminary data.</text>
</comment>
<accession>A0ACC3MP25</accession>
<evidence type="ECO:0000313" key="1">
    <source>
        <dbReference type="EMBL" id="KAK3700372.1"/>
    </source>
</evidence>